<dbReference type="InterPro" id="IPR028250">
    <property type="entry name" value="DsbDN"/>
</dbReference>
<name>A0A1W1DDD1_9ZZZZ</name>
<organism evidence="2">
    <name type="scientific">hydrothermal vent metagenome</name>
    <dbReference type="NCBI Taxonomy" id="652676"/>
    <lineage>
        <taxon>unclassified sequences</taxon>
        <taxon>metagenomes</taxon>
        <taxon>ecological metagenomes</taxon>
    </lineage>
</organism>
<dbReference type="AlphaFoldDB" id="A0A1W1DDD1"/>
<dbReference type="InterPro" id="IPR024705">
    <property type="entry name" value="Ssp411"/>
</dbReference>
<dbReference type="Gene3D" id="2.60.40.1250">
    <property type="entry name" value="Thiol:disulfide interchange protein DsbD, N-terminal domain"/>
    <property type="match status" value="1"/>
</dbReference>
<dbReference type="InterPro" id="IPR008928">
    <property type="entry name" value="6-hairpin_glycosidase_sf"/>
</dbReference>
<dbReference type="EMBL" id="FPHS01000087">
    <property type="protein sequence ID" value="SFV79016.1"/>
    <property type="molecule type" value="Genomic_DNA"/>
</dbReference>
<protein>
    <recommendedName>
        <fullName evidence="1">Thiol:disulfide interchange protein DsbD N-terminal domain-containing protein</fullName>
    </recommendedName>
</protein>
<evidence type="ECO:0000313" key="2">
    <source>
        <dbReference type="EMBL" id="SFV79016.1"/>
    </source>
</evidence>
<dbReference type="Pfam" id="PF11412">
    <property type="entry name" value="DsbD_N"/>
    <property type="match status" value="1"/>
</dbReference>
<accession>A0A1W1DDD1</accession>
<dbReference type="PANTHER" id="PTHR42899">
    <property type="entry name" value="SPERMATOGENESIS-ASSOCIATED PROTEIN 20"/>
    <property type="match status" value="1"/>
</dbReference>
<sequence length="248" mass="28395">MANAYLSVFDQTHEKIWLNRVVQLVNTMNEKFWDKEQFGYNMTNDNKYLNTRYKESYDGAIPSANGIAYQVLVKLNNRTTKQSFIQRAGQLLSAFSTDINQDPYSYSSFILGVNNAIFTEMANVQYAYQGRIRVHTQTLKDNEISINLELNPLWHINSNQPLQDSLIATEITNLDTQNWTIENSTYPQGELAKLGFSKDQISIYKDQAKIGLKLKQHSKTYMTPTLLLTLQACSDKVCLPPTTMTLKP</sequence>
<dbReference type="SUPFAM" id="SSF48208">
    <property type="entry name" value="Six-hairpin glycosidases"/>
    <property type="match status" value="1"/>
</dbReference>
<evidence type="ECO:0000259" key="1">
    <source>
        <dbReference type="Pfam" id="PF11412"/>
    </source>
</evidence>
<dbReference type="GO" id="GO:0005975">
    <property type="term" value="P:carbohydrate metabolic process"/>
    <property type="evidence" value="ECO:0007669"/>
    <property type="project" value="InterPro"/>
</dbReference>
<dbReference type="InterPro" id="IPR036929">
    <property type="entry name" value="DsbDN_sf"/>
</dbReference>
<proteinExistence type="predicted"/>
<feature type="domain" description="Thiol:disulfide interchange protein DsbD N-terminal" evidence="1">
    <location>
        <begin position="138"/>
        <end position="245"/>
    </location>
</feature>
<gene>
    <name evidence="2" type="ORF">MNB_SUP05-11-27</name>
</gene>
<reference evidence="2" key="1">
    <citation type="submission" date="2016-10" db="EMBL/GenBank/DDBJ databases">
        <authorList>
            <person name="de Groot N.N."/>
        </authorList>
    </citation>
    <scope>NUCLEOTIDE SEQUENCE</scope>
</reference>
<dbReference type="PANTHER" id="PTHR42899:SF1">
    <property type="entry name" value="SPERMATOGENESIS-ASSOCIATED PROTEIN 20"/>
    <property type="match status" value="1"/>
</dbReference>